<reference evidence="1 2" key="1">
    <citation type="journal article" date="2022" name="New Phytol.">
        <title>Ecological generalism drives hyperdiversity of secondary metabolite gene clusters in xylarialean endophytes.</title>
        <authorList>
            <person name="Franco M.E.E."/>
            <person name="Wisecaver J.H."/>
            <person name="Arnold A.E."/>
            <person name="Ju Y.M."/>
            <person name="Slot J.C."/>
            <person name="Ahrendt S."/>
            <person name="Moore L.P."/>
            <person name="Eastman K.E."/>
            <person name="Scott K."/>
            <person name="Konkel Z."/>
            <person name="Mondo S.J."/>
            <person name="Kuo A."/>
            <person name="Hayes R.D."/>
            <person name="Haridas S."/>
            <person name="Andreopoulos B."/>
            <person name="Riley R."/>
            <person name="LaButti K."/>
            <person name="Pangilinan J."/>
            <person name="Lipzen A."/>
            <person name="Amirebrahimi M."/>
            <person name="Yan J."/>
            <person name="Adam C."/>
            <person name="Keymanesh K."/>
            <person name="Ng V."/>
            <person name="Louie K."/>
            <person name="Northen T."/>
            <person name="Drula E."/>
            <person name="Henrissat B."/>
            <person name="Hsieh H.M."/>
            <person name="Youens-Clark K."/>
            <person name="Lutzoni F."/>
            <person name="Miadlikowska J."/>
            <person name="Eastwood D.C."/>
            <person name="Hamelin R.C."/>
            <person name="Grigoriev I.V."/>
            <person name="U'Ren J.M."/>
        </authorList>
    </citation>
    <scope>NUCLEOTIDE SEQUENCE [LARGE SCALE GENOMIC DNA]</scope>
    <source>
        <strain evidence="1 2">CBS 119005</strain>
    </source>
</reference>
<keyword evidence="2" id="KW-1185">Reference proteome</keyword>
<comment type="caution">
    <text evidence="1">The sequence shown here is derived from an EMBL/GenBank/DDBJ whole genome shotgun (WGS) entry which is preliminary data.</text>
</comment>
<gene>
    <name evidence="1" type="ORF">F4820DRAFT_302643</name>
</gene>
<accession>A0ACB9Z194</accession>
<proteinExistence type="predicted"/>
<protein>
    <submittedName>
        <fullName evidence="1">Short-chain dehydrogenase</fullName>
    </submittedName>
</protein>
<organism evidence="1 2">
    <name type="scientific">Hypoxylon rubiginosum</name>
    <dbReference type="NCBI Taxonomy" id="110542"/>
    <lineage>
        <taxon>Eukaryota</taxon>
        <taxon>Fungi</taxon>
        <taxon>Dikarya</taxon>
        <taxon>Ascomycota</taxon>
        <taxon>Pezizomycotina</taxon>
        <taxon>Sordariomycetes</taxon>
        <taxon>Xylariomycetidae</taxon>
        <taxon>Xylariales</taxon>
        <taxon>Hypoxylaceae</taxon>
        <taxon>Hypoxylon</taxon>
    </lineage>
</organism>
<dbReference type="Proteomes" id="UP001497700">
    <property type="component" value="Unassembled WGS sequence"/>
</dbReference>
<evidence type="ECO:0000313" key="2">
    <source>
        <dbReference type="Proteomes" id="UP001497700"/>
    </source>
</evidence>
<sequence>MAGTVILTGANSSAGLFAVEHLLKTYPDFTAIFTVRNVSDADVNTNKLRAIIKQYPKANTSIHALDLADLAAVHKFATTISDAIAAGQYPAIKSIICNAYYWNLIADPELTVDGFDKSLQVGHIAHVALVLRLLDRFSPEGGRVELISSVLHYRRKSPVTTYLPEIPDDYDLLIHPRPDADKLGRGYQRYGTLKLVVTTWCYPLNEYLQKDPKFANITAVVMNPGNLGDSRAFRTNTPTSIKIMQKLILKPFTPLLHRFVDPMYRTSAQAGVDIMELGVGKAGDGARGYYTFLNKDDPDPVALDKETQHKLWAKSLEWAGINKENTALQVAFD</sequence>
<dbReference type="EMBL" id="MU393474">
    <property type="protein sequence ID" value="KAI4865257.1"/>
    <property type="molecule type" value="Genomic_DNA"/>
</dbReference>
<name>A0ACB9Z194_9PEZI</name>
<evidence type="ECO:0000313" key="1">
    <source>
        <dbReference type="EMBL" id="KAI4865257.1"/>
    </source>
</evidence>